<dbReference type="EMBL" id="JAKLMC020000002">
    <property type="protein sequence ID" value="KAK5958124.1"/>
    <property type="molecule type" value="Genomic_DNA"/>
</dbReference>
<feature type="region of interest" description="Disordered" evidence="1">
    <location>
        <begin position="1"/>
        <end position="44"/>
    </location>
</feature>
<feature type="compositionally biased region" description="Basic and acidic residues" evidence="1">
    <location>
        <begin position="72"/>
        <end position="102"/>
    </location>
</feature>
<feature type="compositionally biased region" description="Polar residues" evidence="1">
    <location>
        <begin position="20"/>
        <end position="31"/>
    </location>
</feature>
<protein>
    <submittedName>
        <fullName evidence="2">Uncharacterized protein</fullName>
    </submittedName>
</protein>
<dbReference type="Pfam" id="PF09495">
    <property type="entry name" value="DUF2462"/>
    <property type="match status" value="1"/>
</dbReference>
<accession>A0AAN8EKV9</accession>
<reference evidence="2 3" key="1">
    <citation type="submission" date="2022-12" db="EMBL/GenBank/DDBJ databases">
        <title>Genomic features and morphological characterization of a novel Knufia sp. strain isolated from spacecraft assembly facility.</title>
        <authorList>
            <person name="Teixeira M."/>
            <person name="Chander A.M."/>
            <person name="Stajich J.E."/>
            <person name="Venkateswaran K."/>
        </authorList>
    </citation>
    <scope>NUCLEOTIDE SEQUENCE [LARGE SCALE GENOMIC DNA]</scope>
    <source>
        <strain evidence="2 3">FJI-L2-BK-P2</strain>
    </source>
</reference>
<keyword evidence="3" id="KW-1185">Reference proteome</keyword>
<proteinExistence type="predicted"/>
<name>A0AAN8EKV9_9EURO</name>
<evidence type="ECO:0000256" key="1">
    <source>
        <dbReference type="SAM" id="MobiDB-lite"/>
    </source>
</evidence>
<comment type="caution">
    <text evidence="2">The sequence shown here is derived from an EMBL/GenBank/DDBJ whole genome shotgun (WGS) entry which is preliminary data.</text>
</comment>
<sequence>MVPQAFPQMAQGQIKKASAPTKTSSRSNNAGITKRGLGDKKPKNTKLIKAQRINKKFTAGLTAQTERMLGEKAGHLEMIGKGRKKGGDAKGVHGKKGGEKFTPKHTSRKG</sequence>
<evidence type="ECO:0000313" key="2">
    <source>
        <dbReference type="EMBL" id="KAK5958124.1"/>
    </source>
</evidence>
<gene>
    <name evidence="2" type="ORF">OHC33_001314</name>
</gene>
<evidence type="ECO:0000313" key="3">
    <source>
        <dbReference type="Proteomes" id="UP001316803"/>
    </source>
</evidence>
<dbReference type="AlphaFoldDB" id="A0AAN8EKV9"/>
<dbReference type="InterPro" id="IPR019034">
    <property type="entry name" value="UPF0390"/>
</dbReference>
<organism evidence="2 3">
    <name type="scientific">Knufia fluminis</name>
    <dbReference type="NCBI Taxonomy" id="191047"/>
    <lineage>
        <taxon>Eukaryota</taxon>
        <taxon>Fungi</taxon>
        <taxon>Dikarya</taxon>
        <taxon>Ascomycota</taxon>
        <taxon>Pezizomycotina</taxon>
        <taxon>Eurotiomycetes</taxon>
        <taxon>Chaetothyriomycetidae</taxon>
        <taxon>Chaetothyriales</taxon>
        <taxon>Trichomeriaceae</taxon>
        <taxon>Knufia</taxon>
    </lineage>
</organism>
<feature type="region of interest" description="Disordered" evidence="1">
    <location>
        <begin position="72"/>
        <end position="110"/>
    </location>
</feature>
<dbReference type="Proteomes" id="UP001316803">
    <property type="component" value="Unassembled WGS sequence"/>
</dbReference>